<accession>A0A2R6XZT8</accession>
<dbReference type="PANTHER" id="PTHR40400">
    <property type="entry name" value="SLR1512 PROTEIN"/>
    <property type="match status" value="1"/>
</dbReference>
<evidence type="ECO:0000256" key="1">
    <source>
        <dbReference type="SAM" id="Phobius"/>
    </source>
</evidence>
<feature type="transmembrane region" description="Helical" evidence="1">
    <location>
        <begin position="265"/>
        <end position="287"/>
    </location>
</feature>
<dbReference type="AlphaFoldDB" id="A0A2R6XZT8"/>
<feature type="transmembrane region" description="Helical" evidence="1">
    <location>
        <begin position="137"/>
        <end position="158"/>
    </location>
</feature>
<keyword evidence="1" id="KW-0812">Transmembrane</keyword>
<dbReference type="PANTHER" id="PTHR40400:SF1">
    <property type="entry name" value="SLR1512 PROTEIN"/>
    <property type="match status" value="1"/>
</dbReference>
<evidence type="ECO:0000313" key="2">
    <source>
        <dbReference type="EMBL" id="PTQ55948.1"/>
    </source>
</evidence>
<feature type="transmembrane region" description="Helical" evidence="1">
    <location>
        <begin position="12"/>
        <end position="33"/>
    </location>
</feature>
<dbReference type="Proteomes" id="UP000244338">
    <property type="component" value="Unassembled WGS sequence"/>
</dbReference>
<feature type="transmembrane region" description="Helical" evidence="1">
    <location>
        <begin position="293"/>
        <end position="316"/>
    </location>
</feature>
<feature type="transmembrane region" description="Helical" evidence="1">
    <location>
        <begin position="71"/>
        <end position="92"/>
    </location>
</feature>
<keyword evidence="1" id="KW-1133">Transmembrane helix</keyword>
<feature type="transmembrane region" description="Helical" evidence="1">
    <location>
        <begin position="104"/>
        <end position="125"/>
    </location>
</feature>
<dbReference type="Pfam" id="PF05982">
    <property type="entry name" value="Sbt_1"/>
    <property type="match status" value="1"/>
</dbReference>
<sequence>MGGAHEPMGEIILANLLTPAVLFFVLGFLAAVLKSDLSLPKGLGESLSIYLLIAIGLKGGIEMSQHEWQEIIRPVLGTLFLGSLIPIVALFIARLLSFDLPNAVAIGAAYGSVSIVTFGATLAFLDHVGEPYESFMSALVVLLESPAILVSLLMYAILKTHKVSLQYRVATVGARSRAADAIATVKKKEGAQPKSGIFSSIVREALLGPSVLLLVGSLLIGLIIGERALPVVKPLFIDMYSSVLILFLLYMGFSAGSRVATLSRYGLRTLLLGFGFPLLFGALGVWVGSLSGLTTGGMTVMGVLAGSASYIAAPAAIQKAVPEANPSLYLGLALGLTFPFNLTIGMPLFYQLAQWIHG</sequence>
<evidence type="ECO:0000313" key="3">
    <source>
        <dbReference type="Proteomes" id="UP000244338"/>
    </source>
</evidence>
<organism evidence="2 3">
    <name type="scientific">Candidatus Carbonibacillus altaicus</name>
    <dbReference type="NCBI Taxonomy" id="2163959"/>
    <lineage>
        <taxon>Bacteria</taxon>
        <taxon>Bacillati</taxon>
        <taxon>Bacillota</taxon>
        <taxon>Bacilli</taxon>
        <taxon>Bacillales</taxon>
        <taxon>Candidatus Carbonibacillus</taxon>
    </lineage>
</organism>
<feature type="transmembrane region" description="Helical" evidence="1">
    <location>
        <begin position="205"/>
        <end position="225"/>
    </location>
</feature>
<keyword evidence="1" id="KW-0472">Membrane</keyword>
<proteinExistence type="predicted"/>
<reference evidence="3" key="1">
    <citation type="journal article" date="2018" name="Sci. Rep.">
        <title>Lignite coal burning seam in the remote Altai Mountains harbors a hydrogen-driven thermophilic microbial community.</title>
        <authorList>
            <person name="Kadnikov V.V."/>
            <person name="Mardanov A.V."/>
            <person name="Ivasenko D.A."/>
            <person name="Antsiferov D.V."/>
            <person name="Beletsky A.V."/>
            <person name="Karnachuk O.V."/>
            <person name="Ravin N.V."/>
        </authorList>
    </citation>
    <scope>NUCLEOTIDE SEQUENCE [LARGE SCALE GENOMIC DNA]</scope>
</reference>
<feature type="transmembrane region" description="Helical" evidence="1">
    <location>
        <begin position="328"/>
        <end position="350"/>
    </location>
</feature>
<comment type="caution">
    <text evidence="2">The sequence shown here is derived from an EMBL/GenBank/DDBJ whole genome shotgun (WGS) entry which is preliminary data.</text>
</comment>
<dbReference type="InterPro" id="IPR010293">
    <property type="entry name" value="Sbt_1"/>
</dbReference>
<dbReference type="EMBL" id="PEBX01000058">
    <property type="protein sequence ID" value="PTQ55948.1"/>
    <property type="molecule type" value="Genomic_DNA"/>
</dbReference>
<gene>
    <name evidence="2" type="ORF">BSOLF_1099</name>
</gene>
<feature type="transmembrane region" description="Helical" evidence="1">
    <location>
        <begin position="231"/>
        <end position="253"/>
    </location>
</feature>
<name>A0A2R6XZT8_9BACL</name>
<protein>
    <submittedName>
        <fullName evidence="2">Putative sodium-dependent bicarbonate transporter</fullName>
    </submittedName>
</protein>